<protein>
    <submittedName>
        <fullName evidence="1">Uncharacterized protein</fullName>
    </submittedName>
</protein>
<dbReference type="Proteomes" id="UP000178603">
    <property type="component" value="Unassembled WGS sequence"/>
</dbReference>
<sequence length="309" mass="35386">MLKKIRSSWTLIKDSISVFDKHPKFLVPLLITWAIYAPVILYYVYDYGLNKHSFLQNVLVAFVIIFIFASILTLSCSLLLELIQQLESGRKTDLRGAFKVTFKQNIVDIIPLVFVWAVIWWLISVVQAFFTRKNQYEGDKTLTAENAAKTLAGYDENFNLSKAFFEALRKGVRMIMFLILPAIAWENKKFGDAVSKGMAVFKTNIVHFVSGFVLLEGIDILIFFPAGILFGLADGMEIFSSDTVWVIAIFYIAFAWSYSIYLEQMFAAELYLWNLKWEKQVAKAKNEGLPVPNLSEIPKPSLLDEIHEF</sequence>
<dbReference type="AlphaFoldDB" id="A0A1F8AUI5"/>
<proteinExistence type="predicted"/>
<organism evidence="1 2">
    <name type="scientific">Candidatus Woesebacteria bacterium RIFCSPHIGHO2_12_FULL_41_24</name>
    <dbReference type="NCBI Taxonomy" id="1802510"/>
    <lineage>
        <taxon>Bacteria</taxon>
        <taxon>Candidatus Woeseibacteriota</taxon>
    </lineage>
</organism>
<gene>
    <name evidence="1" type="ORF">A3E44_03385</name>
</gene>
<reference evidence="1 2" key="1">
    <citation type="journal article" date="2016" name="Nat. Commun.">
        <title>Thousands of microbial genomes shed light on interconnected biogeochemical processes in an aquifer system.</title>
        <authorList>
            <person name="Anantharaman K."/>
            <person name="Brown C.T."/>
            <person name="Hug L.A."/>
            <person name="Sharon I."/>
            <person name="Castelle C.J."/>
            <person name="Probst A.J."/>
            <person name="Thomas B.C."/>
            <person name="Singh A."/>
            <person name="Wilkins M.J."/>
            <person name="Karaoz U."/>
            <person name="Brodie E.L."/>
            <person name="Williams K.H."/>
            <person name="Hubbard S.S."/>
            <person name="Banfield J.F."/>
        </authorList>
    </citation>
    <scope>NUCLEOTIDE SEQUENCE [LARGE SCALE GENOMIC DNA]</scope>
</reference>
<comment type="caution">
    <text evidence="1">The sequence shown here is derived from an EMBL/GenBank/DDBJ whole genome shotgun (WGS) entry which is preliminary data.</text>
</comment>
<dbReference type="EMBL" id="MGGW01000004">
    <property type="protein sequence ID" value="OGM55300.1"/>
    <property type="molecule type" value="Genomic_DNA"/>
</dbReference>
<evidence type="ECO:0000313" key="2">
    <source>
        <dbReference type="Proteomes" id="UP000178603"/>
    </source>
</evidence>
<name>A0A1F8AUI5_9BACT</name>
<accession>A0A1F8AUI5</accession>
<evidence type="ECO:0000313" key="1">
    <source>
        <dbReference type="EMBL" id="OGM55300.1"/>
    </source>
</evidence>